<gene>
    <name evidence="2" type="ORF">B0H17DRAFT_1135199</name>
</gene>
<protein>
    <submittedName>
        <fullName evidence="2">Uncharacterized protein</fullName>
    </submittedName>
</protein>
<accession>A0AAD7DED0</accession>
<evidence type="ECO:0000313" key="3">
    <source>
        <dbReference type="Proteomes" id="UP001221757"/>
    </source>
</evidence>
<feature type="compositionally biased region" description="Basic residues" evidence="1">
    <location>
        <begin position="82"/>
        <end position="94"/>
    </location>
</feature>
<name>A0AAD7DED0_MYCRO</name>
<evidence type="ECO:0000256" key="1">
    <source>
        <dbReference type="SAM" id="MobiDB-lite"/>
    </source>
</evidence>
<comment type="caution">
    <text evidence="2">The sequence shown here is derived from an EMBL/GenBank/DDBJ whole genome shotgun (WGS) entry which is preliminary data.</text>
</comment>
<feature type="compositionally biased region" description="Basic and acidic residues" evidence="1">
    <location>
        <begin position="30"/>
        <end position="41"/>
    </location>
</feature>
<proteinExistence type="predicted"/>
<dbReference type="AlphaFoldDB" id="A0AAD7DED0"/>
<organism evidence="2 3">
    <name type="scientific">Mycena rosella</name>
    <name type="common">Pink bonnet</name>
    <name type="synonym">Agaricus rosellus</name>
    <dbReference type="NCBI Taxonomy" id="1033263"/>
    <lineage>
        <taxon>Eukaryota</taxon>
        <taxon>Fungi</taxon>
        <taxon>Dikarya</taxon>
        <taxon>Basidiomycota</taxon>
        <taxon>Agaricomycotina</taxon>
        <taxon>Agaricomycetes</taxon>
        <taxon>Agaricomycetidae</taxon>
        <taxon>Agaricales</taxon>
        <taxon>Marasmiineae</taxon>
        <taxon>Mycenaceae</taxon>
        <taxon>Mycena</taxon>
    </lineage>
</organism>
<keyword evidence="3" id="KW-1185">Reference proteome</keyword>
<dbReference type="Proteomes" id="UP001221757">
    <property type="component" value="Unassembled WGS sequence"/>
</dbReference>
<evidence type="ECO:0000313" key="2">
    <source>
        <dbReference type="EMBL" id="KAJ7689153.1"/>
    </source>
</evidence>
<feature type="region of interest" description="Disordered" evidence="1">
    <location>
        <begin position="1"/>
        <end position="94"/>
    </location>
</feature>
<sequence length="311" mass="34684">MLLKRPAWSTPGKGREGEQRRWRSIGAHARMQERQKEERGRSRGAPAPPLVRRRWGARRRSSDALEASPAPRRGHLVLQRGRAGRAGRARSGARRGAGRWIQVVTLLKRRWLLVGRAWTQGTLLKRPHSFFKEGRRRSVPARAAEVTGGREEQRRCWGVAVCFPCNRRVGSGRARGEAGDVVTTLSMTSSRNAGLKAVGEKIIGFMHKRNCAQAFLPARQVQRFGAGSQKGPRDAGTNARDEKFVHASRNACATDPKIWREPEMAAGRRQKCPGVRNLNAGRIERGVAGRNERTVKFWGSTSRNGCGVDFF</sequence>
<reference evidence="2" key="1">
    <citation type="submission" date="2023-03" db="EMBL/GenBank/DDBJ databases">
        <title>Massive genome expansion in bonnet fungi (Mycena s.s.) driven by repeated elements and novel gene families across ecological guilds.</title>
        <authorList>
            <consortium name="Lawrence Berkeley National Laboratory"/>
            <person name="Harder C.B."/>
            <person name="Miyauchi S."/>
            <person name="Viragh M."/>
            <person name="Kuo A."/>
            <person name="Thoen E."/>
            <person name="Andreopoulos B."/>
            <person name="Lu D."/>
            <person name="Skrede I."/>
            <person name="Drula E."/>
            <person name="Henrissat B."/>
            <person name="Morin E."/>
            <person name="Kohler A."/>
            <person name="Barry K."/>
            <person name="LaButti K."/>
            <person name="Morin E."/>
            <person name="Salamov A."/>
            <person name="Lipzen A."/>
            <person name="Mereny Z."/>
            <person name="Hegedus B."/>
            <person name="Baldrian P."/>
            <person name="Stursova M."/>
            <person name="Weitz H."/>
            <person name="Taylor A."/>
            <person name="Grigoriev I.V."/>
            <person name="Nagy L.G."/>
            <person name="Martin F."/>
            <person name="Kauserud H."/>
        </authorList>
    </citation>
    <scope>NUCLEOTIDE SEQUENCE</scope>
    <source>
        <strain evidence="2">CBHHK067</strain>
    </source>
</reference>
<dbReference type="EMBL" id="JARKIE010000074">
    <property type="protein sequence ID" value="KAJ7689153.1"/>
    <property type="molecule type" value="Genomic_DNA"/>
</dbReference>